<proteinExistence type="predicted"/>
<name>A0AAW5IEW2_9BACT</name>
<comment type="caution">
    <text evidence="2">The sequence shown here is derived from an EMBL/GenBank/DDBJ whole genome shotgun (WGS) entry which is preliminary data.</text>
</comment>
<evidence type="ECO:0000313" key="2">
    <source>
        <dbReference type="EMBL" id="MCP9562969.1"/>
    </source>
</evidence>
<feature type="region of interest" description="Disordered" evidence="1">
    <location>
        <begin position="1"/>
        <end position="22"/>
    </location>
</feature>
<sequence>MSKVRPHLSGNASEKHPKNTEVCRHHRQHNIPHSIWLSKIGKDSGCKNEKTIAKGSLASMQGSLFLCKSLKILPACLVSLNLFLYFCKE</sequence>
<organism evidence="2 3">
    <name type="scientific">Segatella copri</name>
    <dbReference type="NCBI Taxonomy" id="165179"/>
    <lineage>
        <taxon>Bacteria</taxon>
        <taxon>Pseudomonadati</taxon>
        <taxon>Bacteroidota</taxon>
        <taxon>Bacteroidia</taxon>
        <taxon>Bacteroidales</taxon>
        <taxon>Prevotellaceae</taxon>
        <taxon>Segatella</taxon>
    </lineage>
</organism>
<accession>A0AAW5IEW2</accession>
<evidence type="ECO:0000313" key="3">
    <source>
        <dbReference type="Proteomes" id="UP001205531"/>
    </source>
</evidence>
<gene>
    <name evidence="2" type="ORF">NNC64_00050</name>
</gene>
<dbReference type="Proteomes" id="UP001205531">
    <property type="component" value="Unassembled WGS sequence"/>
</dbReference>
<evidence type="ECO:0000256" key="1">
    <source>
        <dbReference type="SAM" id="MobiDB-lite"/>
    </source>
</evidence>
<dbReference type="AlphaFoldDB" id="A0AAW5IEW2"/>
<dbReference type="EMBL" id="JANDWZ010000001">
    <property type="protein sequence ID" value="MCP9562969.1"/>
    <property type="molecule type" value="Genomic_DNA"/>
</dbReference>
<dbReference type="RefSeq" id="WP_254978205.1">
    <property type="nucleotide sequence ID" value="NZ_JANDWZ010000001.1"/>
</dbReference>
<protein>
    <submittedName>
        <fullName evidence="2">Uncharacterized protein</fullName>
    </submittedName>
</protein>
<reference evidence="2" key="1">
    <citation type="submission" date="2022-07" db="EMBL/GenBank/DDBJ databases">
        <title>Prevotella copri.</title>
        <authorList>
            <person name="Yang C."/>
        </authorList>
    </citation>
    <scope>NUCLEOTIDE SEQUENCE</scope>
    <source>
        <strain evidence="2">HF2107</strain>
    </source>
</reference>
<feature type="compositionally biased region" description="Basic and acidic residues" evidence="1">
    <location>
        <begin position="13"/>
        <end position="22"/>
    </location>
</feature>